<sequence>IISEMPLMARWNSLLTLIAIVIPVALSQQLIYTTYLVARSY</sequence>
<accession>X1KZB4</accession>
<evidence type="ECO:0000313" key="1">
    <source>
        <dbReference type="EMBL" id="GAH98965.1"/>
    </source>
</evidence>
<organism evidence="1">
    <name type="scientific">marine sediment metagenome</name>
    <dbReference type="NCBI Taxonomy" id="412755"/>
    <lineage>
        <taxon>unclassified sequences</taxon>
        <taxon>metagenomes</taxon>
        <taxon>ecological metagenomes</taxon>
    </lineage>
</organism>
<comment type="caution">
    <text evidence="1">The sequence shown here is derived from an EMBL/GenBank/DDBJ whole genome shotgun (WGS) entry which is preliminary data.</text>
</comment>
<gene>
    <name evidence="1" type="ORF">S03H2_69631</name>
</gene>
<protein>
    <submittedName>
        <fullName evidence="1">Uncharacterized protein</fullName>
    </submittedName>
</protein>
<proteinExistence type="predicted"/>
<name>X1KZB4_9ZZZZ</name>
<dbReference type="EMBL" id="BARU01046057">
    <property type="protein sequence ID" value="GAH98965.1"/>
    <property type="molecule type" value="Genomic_DNA"/>
</dbReference>
<feature type="non-terminal residue" evidence="1">
    <location>
        <position position="1"/>
    </location>
</feature>
<dbReference type="AlphaFoldDB" id="X1KZB4"/>
<reference evidence="1" key="1">
    <citation type="journal article" date="2014" name="Front. Microbiol.">
        <title>High frequency of phylogenetically diverse reductive dehalogenase-homologous genes in deep subseafloor sedimentary metagenomes.</title>
        <authorList>
            <person name="Kawai M."/>
            <person name="Futagami T."/>
            <person name="Toyoda A."/>
            <person name="Takaki Y."/>
            <person name="Nishi S."/>
            <person name="Hori S."/>
            <person name="Arai W."/>
            <person name="Tsubouchi T."/>
            <person name="Morono Y."/>
            <person name="Uchiyama I."/>
            <person name="Ito T."/>
            <person name="Fujiyama A."/>
            <person name="Inagaki F."/>
            <person name="Takami H."/>
        </authorList>
    </citation>
    <scope>NUCLEOTIDE SEQUENCE</scope>
    <source>
        <strain evidence="1">Expedition CK06-06</strain>
    </source>
</reference>